<dbReference type="AlphaFoldDB" id="A0A158H005"/>
<dbReference type="Proteomes" id="UP000054770">
    <property type="component" value="Unassembled WGS sequence"/>
</dbReference>
<protein>
    <submittedName>
        <fullName evidence="4">4'-phosphopantetheinyl transferase psf-1</fullName>
        <ecNumber evidence="4">2.7.8.-</ecNumber>
    </submittedName>
</protein>
<evidence type="ECO:0000256" key="1">
    <source>
        <dbReference type="ARBA" id="ARBA00010990"/>
    </source>
</evidence>
<dbReference type="EMBL" id="FCON02000012">
    <property type="protein sequence ID" value="SAL37427.1"/>
    <property type="molecule type" value="Genomic_DNA"/>
</dbReference>
<dbReference type="GO" id="GO:0005829">
    <property type="term" value="C:cytosol"/>
    <property type="evidence" value="ECO:0007669"/>
    <property type="project" value="TreeGrafter"/>
</dbReference>
<accession>A0A158H005</accession>
<evidence type="ECO:0000256" key="2">
    <source>
        <dbReference type="ARBA" id="ARBA00022679"/>
    </source>
</evidence>
<dbReference type="PANTHER" id="PTHR12215:SF10">
    <property type="entry name" value="L-AMINOADIPATE-SEMIALDEHYDE DEHYDROGENASE-PHOSPHOPANTETHEINYL TRANSFERASE"/>
    <property type="match status" value="1"/>
</dbReference>
<reference evidence="4" key="1">
    <citation type="submission" date="2016-01" db="EMBL/GenBank/DDBJ databases">
        <authorList>
            <person name="Peeters C."/>
        </authorList>
    </citation>
    <scope>NUCLEOTIDE SEQUENCE [LARGE SCALE GENOMIC DNA]</scope>
    <source>
        <strain evidence="4">LMG 22940</strain>
    </source>
</reference>
<dbReference type="GO" id="GO:0019878">
    <property type="term" value="P:lysine biosynthetic process via aminoadipic acid"/>
    <property type="evidence" value="ECO:0007669"/>
    <property type="project" value="TreeGrafter"/>
</dbReference>
<keyword evidence="5" id="KW-1185">Reference proteome</keyword>
<dbReference type="GO" id="GO:0000287">
    <property type="term" value="F:magnesium ion binding"/>
    <property type="evidence" value="ECO:0007669"/>
    <property type="project" value="InterPro"/>
</dbReference>
<dbReference type="Pfam" id="PF01648">
    <property type="entry name" value="ACPS"/>
    <property type="match status" value="1"/>
</dbReference>
<dbReference type="GO" id="GO:0008897">
    <property type="term" value="F:holo-[acyl-carrier-protein] synthase activity"/>
    <property type="evidence" value="ECO:0007669"/>
    <property type="project" value="InterPro"/>
</dbReference>
<dbReference type="PANTHER" id="PTHR12215">
    <property type="entry name" value="PHOSPHOPANTETHEINE TRANSFERASE"/>
    <property type="match status" value="1"/>
</dbReference>
<dbReference type="Gene3D" id="3.90.470.20">
    <property type="entry name" value="4'-phosphopantetheinyl transferase domain"/>
    <property type="match status" value="1"/>
</dbReference>
<evidence type="ECO:0000259" key="3">
    <source>
        <dbReference type="Pfam" id="PF01648"/>
    </source>
</evidence>
<dbReference type="SUPFAM" id="SSF56214">
    <property type="entry name" value="4'-phosphopantetheinyl transferase"/>
    <property type="match status" value="2"/>
</dbReference>
<name>A0A158H005_9BURK</name>
<evidence type="ECO:0000313" key="4">
    <source>
        <dbReference type="EMBL" id="SAL37427.1"/>
    </source>
</evidence>
<feature type="domain" description="4'-phosphopantetheinyl transferase" evidence="3">
    <location>
        <begin position="129"/>
        <end position="231"/>
    </location>
</feature>
<dbReference type="EC" id="2.7.8.-" evidence="4"/>
<organism evidence="4 5">
    <name type="scientific">Caballeronia choica</name>
    <dbReference type="NCBI Taxonomy" id="326476"/>
    <lineage>
        <taxon>Bacteria</taxon>
        <taxon>Pseudomonadati</taxon>
        <taxon>Pseudomonadota</taxon>
        <taxon>Betaproteobacteria</taxon>
        <taxon>Burkholderiales</taxon>
        <taxon>Burkholderiaceae</taxon>
        <taxon>Caballeronia</taxon>
    </lineage>
</organism>
<proteinExistence type="inferred from homology"/>
<comment type="similarity">
    <text evidence="1">Belongs to the P-Pant transferase superfamily. Gsp/Sfp/HetI/AcpT family.</text>
</comment>
<gene>
    <name evidence="4" type="primary">psf-1</name>
    <name evidence="4" type="ORF">AWB68_01630</name>
</gene>
<dbReference type="InterPro" id="IPR008278">
    <property type="entry name" value="4-PPantetheinyl_Trfase_dom"/>
</dbReference>
<dbReference type="InterPro" id="IPR037143">
    <property type="entry name" value="4-PPantetheinyl_Trfase_dom_sf"/>
</dbReference>
<dbReference type="InterPro" id="IPR050559">
    <property type="entry name" value="P-Pant_transferase_sf"/>
</dbReference>
<keyword evidence="2 4" id="KW-0808">Transferase</keyword>
<comment type="caution">
    <text evidence="4">The sequence shown here is derived from an EMBL/GenBank/DDBJ whole genome shotgun (WGS) entry which is preliminary data.</text>
</comment>
<sequence>MTTPVSQASLSELVGSAQQSEGIVLVGLSERVMETTDDDELTTLTDIERDRARAFRNHDDKRDFLAGHLLVRRAAAMLTGASASTFVVEQHCDRCGGPHGRPHLRSHPNLHVSLSHTNGVAAAACNRGPIGVDIEQWSNVPVSHGELGRVLTDAERELLNACAADVSSDGLEPDQLAFLRFWVRKESLVKFGALTLDTLSTVDLSDLPLSESTARRWCRRVSSGPWKFLEWSDPARRISGCAVGDGHVRLVEIAR</sequence>
<evidence type="ECO:0000313" key="5">
    <source>
        <dbReference type="Proteomes" id="UP000054770"/>
    </source>
</evidence>